<evidence type="ECO:0000256" key="14">
    <source>
        <dbReference type="ARBA" id="ARBA00047683"/>
    </source>
</evidence>
<sequence>MSVILIDNYDSFTWNVYEYLNKAGAKVGVYRNDKISVKEIEALNPTHLVLSPGPGHPREDSGVCYDAISHFAGKIPIMGVCLGLQCMYDLYGGKVSFAGEIIHGKTDRISHDGKGVYTDIPQNFSVTRYHSLACTLDNVPEELEITSYTDSGVSMGARHKTYTVEGVQYHPESFLSEYGVKMFANFLALSGGTWAENTQFMPALSKPIQQAPKEDILLKIHKQRLIDIQQAKELPGRSIQQLEQIINIPGVAPPPIDFVERLRRIKSTNPNMVSVISEVKRASPSKGDISLNANAVEIGLEYAMCGASAISVLTEPTWFKGRLEDMLQIRLAIGHALGNEKRPAILRKDFIVDKYQIAEARLFGADAILLIVSMLDLQQLTELLEYTHSLGMEALVEVNNEQEVGIAINANAKIIGVNNRNLRSFDVDIDTTSKLSAGVPEHILFIALSGVLEPSDALAFKDSNTGAIVVGEGLMKSKNKKQFISDLSSIFC</sequence>
<evidence type="ECO:0000256" key="11">
    <source>
        <dbReference type="ARBA" id="ARBA00023141"/>
    </source>
</evidence>
<dbReference type="Proteomes" id="UP000245591">
    <property type="component" value="Unassembled WGS sequence"/>
</dbReference>
<evidence type="ECO:0000259" key="16">
    <source>
        <dbReference type="Pfam" id="PF00218"/>
    </source>
</evidence>
<keyword evidence="13" id="KW-0511">Multifunctional enzyme</keyword>
<reference evidence="17 18" key="1">
    <citation type="journal article" date="2018" name="MBio">
        <title>Comparative Genomics Reveals the Core Gene Toolbox for the Fungus-Insect Symbiosis.</title>
        <authorList>
            <person name="Wang Y."/>
            <person name="Stata M."/>
            <person name="Wang W."/>
            <person name="Stajich J.E."/>
            <person name="White M.M."/>
            <person name="Moncalvo J.M."/>
        </authorList>
    </citation>
    <scope>NUCLEOTIDE SEQUENCE [LARGE SCALE GENOMIC DNA]</scope>
    <source>
        <strain evidence="17 18">AUS-126-30</strain>
    </source>
</reference>
<dbReference type="UniPathway" id="UPA00035">
    <property type="reaction ID" value="UER00040"/>
</dbReference>
<dbReference type="GO" id="GO:0004049">
    <property type="term" value="F:anthranilate synthase activity"/>
    <property type="evidence" value="ECO:0007669"/>
    <property type="project" value="UniProtKB-EC"/>
</dbReference>
<comment type="pathway">
    <text evidence="3">Amino-acid biosynthesis; L-tryptophan biosynthesis; L-tryptophan from chorismate: step 1/5.</text>
</comment>
<comment type="catalytic activity">
    <reaction evidence="14">
        <text>chorismate + L-glutamine = anthranilate + pyruvate + L-glutamate + H(+)</text>
        <dbReference type="Rhea" id="RHEA:21732"/>
        <dbReference type="ChEBI" id="CHEBI:15361"/>
        <dbReference type="ChEBI" id="CHEBI:15378"/>
        <dbReference type="ChEBI" id="CHEBI:16567"/>
        <dbReference type="ChEBI" id="CHEBI:29748"/>
        <dbReference type="ChEBI" id="CHEBI:29985"/>
        <dbReference type="ChEBI" id="CHEBI:58359"/>
        <dbReference type="EC" id="4.1.3.27"/>
    </reaction>
</comment>
<keyword evidence="7" id="KW-0028">Amino-acid biosynthesis</keyword>
<evidence type="ECO:0000256" key="10">
    <source>
        <dbReference type="ARBA" id="ARBA00022962"/>
    </source>
</evidence>
<keyword evidence="12" id="KW-0456">Lyase</keyword>
<dbReference type="InterPro" id="IPR029062">
    <property type="entry name" value="Class_I_gatase-like"/>
</dbReference>
<dbReference type="SUPFAM" id="SSF52317">
    <property type="entry name" value="Class I glutamine amidotransferase-like"/>
    <property type="match status" value="1"/>
</dbReference>
<evidence type="ECO:0000256" key="1">
    <source>
        <dbReference type="ARBA" id="ARBA00001633"/>
    </source>
</evidence>
<name>A0A2U1J5B9_SMIAN</name>
<dbReference type="InterPro" id="IPR001468">
    <property type="entry name" value="Indole-3-GlycerolPSynthase_CS"/>
</dbReference>
<evidence type="ECO:0000256" key="5">
    <source>
        <dbReference type="ARBA" id="ARBA00012362"/>
    </source>
</evidence>
<dbReference type="FunFam" id="3.40.50.880:FF:000031">
    <property type="entry name" value="Multifunctional tryptophan biosynthesis protein"/>
    <property type="match status" value="1"/>
</dbReference>
<evidence type="ECO:0000256" key="6">
    <source>
        <dbReference type="ARBA" id="ARBA00018819"/>
    </source>
</evidence>
<dbReference type="GO" id="GO:0005829">
    <property type="term" value="C:cytosol"/>
    <property type="evidence" value="ECO:0007669"/>
    <property type="project" value="TreeGrafter"/>
</dbReference>
<proteinExistence type="predicted"/>
<evidence type="ECO:0000256" key="8">
    <source>
        <dbReference type="ARBA" id="ARBA00022793"/>
    </source>
</evidence>
<dbReference type="SUPFAM" id="SSF51366">
    <property type="entry name" value="Ribulose-phoshate binding barrel"/>
    <property type="match status" value="1"/>
</dbReference>
<evidence type="ECO:0000256" key="13">
    <source>
        <dbReference type="ARBA" id="ARBA00023268"/>
    </source>
</evidence>
<comment type="catalytic activity">
    <reaction evidence="1">
        <text>1-(2-carboxyphenylamino)-1-deoxy-D-ribulose 5-phosphate + H(+) = (1S,2R)-1-C-(indol-3-yl)glycerol 3-phosphate + CO2 + H2O</text>
        <dbReference type="Rhea" id="RHEA:23476"/>
        <dbReference type="ChEBI" id="CHEBI:15377"/>
        <dbReference type="ChEBI" id="CHEBI:15378"/>
        <dbReference type="ChEBI" id="CHEBI:16526"/>
        <dbReference type="ChEBI" id="CHEBI:58613"/>
        <dbReference type="ChEBI" id="CHEBI:58866"/>
        <dbReference type="EC" id="4.1.1.48"/>
    </reaction>
</comment>
<dbReference type="CDD" id="cd01743">
    <property type="entry name" value="GATase1_Anthranilate_Synthase"/>
    <property type="match status" value="1"/>
</dbReference>
<protein>
    <recommendedName>
        <fullName evidence="6">Multifunctional tryptophan biosynthesis protein</fullName>
        <ecNumber evidence="5">4.1.1.48</ecNumber>
        <ecNumber evidence="4">4.1.3.27</ecNumber>
    </recommendedName>
</protein>
<dbReference type="InterPro" id="IPR017926">
    <property type="entry name" value="GATASE"/>
</dbReference>
<dbReference type="FunFam" id="3.20.20.70:FF:000024">
    <property type="entry name" value="Indole-3-glycerol phosphate synthase"/>
    <property type="match status" value="1"/>
</dbReference>
<dbReference type="PROSITE" id="PS00614">
    <property type="entry name" value="IGPS"/>
    <property type="match status" value="1"/>
</dbReference>
<dbReference type="InterPro" id="IPR013798">
    <property type="entry name" value="Indole-3-glycerol_P_synth_dom"/>
</dbReference>
<evidence type="ECO:0000259" key="15">
    <source>
        <dbReference type="Pfam" id="PF00117"/>
    </source>
</evidence>
<accession>A0A2U1J5B9</accession>
<dbReference type="GO" id="GO:0000162">
    <property type="term" value="P:L-tryptophan biosynthetic process"/>
    <property type="evidence" value="ECO:0007669"/>
    <property type="project" value="UniProtKB-UniPathway"/>
</dbReference>
<keyword evidence="18" id="KW-1185">Reference proteome</keyword>
<dbReference type="PROSITE" id="PS51273">
    <property type="entry name" value="GATASE_TYPE_1"/>
    <property type="match status" value="1"/>
</dbReference>
<keyword evidence="8" id="KW-0210">Decarboxylase</keyword>
<dbReference type="Gene3D" id="3.20.20.70">
    <property type="entry name" value="Aldolase class I"/>
    <property type="match status" value="1"/>
</dbReference>
<evidence type="ECO:0000256" key="12">
    <source>
        <dbReference type="ARBA" id="ARBA00023239"/>
    </source>
</evidence>
<dbReference type="PRINTS" id="PR00097">
    <property type="entry name" value="ANTSNTHASEII"/>
</dbReference>
<dbReference type="GO" id="GO:0004425">
    <property type="term" value="F:indole-3-glycerol-phosphate synthase activity"/>
    <property type="evidence" value="ECO:0007669"/>
    <property type="project" value="UniProtKB-EC"/>
</dbReference>
<dbReference type="CDD" id="cd00331">
    <property type="entry name" value="IGPS"/>
    <property type="match status" value="1"/>
</dbReference>
<keyword evidence="11" id="KW-0057">Aromatic amino acid biosynthesis</keyword>
<dbReference type="EC" id="4.1.1.48" evidence="5"/>
<dbReference type="PANTHER" id="PTHR43418">
    <property type="entry name" value="MULTIFUNCTIONAL TRYPTOPHAN BIOSYNTHESIS PROTEIN-RELATED"/>
    <property type="match status" value="1"/>
</dbReference>
<dbReference type="Gene3D" id="3.40.50.880">
    <property type="match status" value="1"/>
</dbReference>
<dbReference type="NCBIfam" id="TIGR00566">
    <property type="entry name" value="trpG_papA"/>
    <property type="match status" value="1"/>
</dbReference>
<evidence type="ECO:0000256" key="9">
    <source>
        <dbReference type="ARBA" id="ARBA00022822"/>
    </source>
</evidence>
<dbReference type="Pfam" id="PF00218">
    <property type="entry name" value="IGPS"/>
    <property type="match status" value="1"/>
</dbReference>
<evidence type="ECO:0000256" key="7">
    <source>
        <dbReference type="ARBA" id="ARBA00022605"/>
    </source>
</evidence>
<evidence type="ECO:0000256" key="3">
    <source>
        <dbReference type="ARBA" id="ARBA00004873"/>
    </source>
</evidence>
<evidence type="ECO:0000256" key="2">
    <source>
        <dbReference type="ARBA" id="ARBA00004696"/>
    </source>
</evidence>
<dbReference type="EMBL" id="MBFU01000348">
    <property type="protein sequence ID" value="PWA00244.1"/>
    <property type="molecule type" value="Genomic_DNA"/>
</dbReference>
<gene>
    <name evidence="17" type="ORF">BB558_003707</name>
</gene>
<evidence type="ECO:0000313" key="17">
    <source>
        <dbReference type="EMBL" id="PWA00244.1"/>
    </source>
</evidence>
<keyword evidence="9" id="KW-0822">Tryptophan biosynthesis</keyword>
<dbReference type="AlphaFoldDB" id="A0A2U1J5B9"/>
<dbReference type="InterPro" id="IPR050472">
    <property type="entry name" value="Anth_synth/Amidotransfase"/>
</dbReference>
<dbReference type="PANTHER" id="PTHR43418:SF4">
    <property type="entry name" value="MULTIFUNCTIONAL TRYPTOPHAN BIOSYNTHESIS PROTEIN"/>
    <property type="match status" value="1"/>
</dbReference>
<dbReference type="PRINTS" id="PR00096">
    <property type="entry name" value="GATASE"/>
</dbReference>
<comment type="caution">
    <text evidence="17">The sequence shown here is derived from an EMBL/GenBank/DDBJ whole genome shotgun (WGS) entry which is preliminary data.</text>
</comment>
<dbReference type="InterPro" id="IPR013785">
    <property type="entry name" value="Aldolase_TIM"/>
</dbReference>
<dbReference type="InterPro" id="IPR011060">
    <property type="entry name" value="RibuloseP-bd_barrel"/>
</dbReference>
<feature type="domain" description="Indole-3-glycerol phosphate synthase" evidence="16">
    <location>
        <begin position="219"/>
        <end position="487"/>
    </location>
</feature>
<dbReference type="InterPro" id="IPR006221">
    <property type="entry name" value="TrpG/PapA_dom"/>
</dbReference>
<keyword evidence="10" id="KW-0315">Glutamine amidotransferase</keyword>
<organism evidence="17 18">
    <name type="scientific">Smittium angustum</name>
    <dbReference type="NCBI Taxonomy" id="133377"/>
    <lineage>
        <taxon>Eukaryota</taxon>
        <taxon>Fungi</taxon>
        <taxon>Fungi incertae sedis</taxon>
        <taxon>Zoopagomycota</taxon>
        <taxon>Kickxellomycotina</taxon>
        <taxon>Harpellomycetes</taxon>
        <taxon>Harpellales</taxon>
        <taxon>Legeriomycetaceae</taxon>
        <taxon>Smittium</taxon>
    </lineage>
</organism>
<feature type="domain" description="Glutamine amidotransferase" evidence="15">
    <location>
        <begin position="5"/>
        <end position="187"/>
    </location>
</feature>
<evidence type="ECO:0000313" key="18">
    <source>
        <dbReference type="Proteomes" id="UP000245591"/>
    </source>
</evidence>
<dbReference type="EC" id="4.1.3.27" evidence="4"/>
<dbReference type="Pfam" id="PF00117">
    <property type="entry name" value="GATase"/>
    <property type="match status" value="1"/>
</dbReference>
<comment type="pathway">
    <text evidence="2">Amino-acid biosynthesis; L-tryptophan biosynthesis; L-tryptophan from chorismate: step 4/5.</text>
</comment>
<evidence type="ECO:0000256" key="4">
    <source>
        <dbReference type="ARBA" id="ARBA00012266"/>
    </source>
</evidence>